<gene>
    <name evidence="2" type="primary">Hypp6911</name>
    <name evidence="2" type="ORF">BLAG_LOCUS5908</name>
</gene>
<organism evidence="2 3">
    <name type="scientific">Branchiostoma lanceolatum</name>
    <name type="common">Common lancelet</name>
    <name type="synonym">Amphioxus lanceolatum</name>
    <dbReference type="NCBI Taxonomy" id="7740"/>
    <lineage>
        <taxon>Eukaryota</taxon>
        <taxon>Metazoa</taxon>
        <taxon>Chordata</taxon>
        <taxon>Cephalochordata</taxon>
        <taxon>Leptocardii</taxon>
        <taxon>Amphioxiformes</taxon>
        <taxon>Branchiostomatidae</taxon>
        <taxon>Branchiostoma</taxon>
    </lineage>
</organism>
<name>A0A8J9YVY0_BRALA</name>
<evidence type="ECO:0000313" key="2">
    <source>
        <dbReference type="EMBL" id="CAH1242629.1"/>
    </source>
</evidence>
<dbReference type="AlphaFoldDB" id="A0A8J9YVY0"/>
<dbReference type="Proteomes" id="UP000838412">
    <property type="component" value="Chromosome 12"/>
</dbReference>
<evidence type="ECO:0000313" key="3">
    <source>
        <dbReference type="Proteomes" id="UP000838412"/>
    </source>
</evidence>
<proteinExistence type="predicted"/>
<evidence type="ECO:0000256" key="1">
    <source>
        <dbReference type="SAM" id="MobiDB-lite"/>
    </source>
</evidence>
<protein>
    <submittedName>
        <fullName evidence="2">Hypp6911 protein</fullName>
    </submittedName>
</protein>
<accession>A0A8J9YVY0</accession>
<keyword evidence="3" id="KW-1185">Reference proteome</keyword>
<sequence length="149" mass="16486">MHVVPEPDNPYDEDAMVVVMPSLDDTPPEDHDRVTDQKRGTTVRFVAGKSFGSHRTIGAGSLAPGRETPRYIFPEKLGSVGDEGDPDDPLQLADGRVETQASVYRVDVVDLASTTWPTWRCGEQGSGRPGGPTRRRRLQATPYQRERQL</sequence>
<reference evidence="2" key="1">
    <citation type="submission" date="2022-01" db="EMBL/GenBank/DDBJ databases">
        <authorList>
            <person name="Braso-Vives M."/>
        </authorList>
    </citation>
    <scope>NUCLEOTIDE SEQUENCE</scope>
</reference>
<dbReference type="EMBL" id="OV696697">
    <property type="protein sequence ID" value="CAH1242629.1"/>
    <property type="molecule type" value="Genomic_DNA"/>
</dbReference>
<feature type="region of interest" description="Disordered" evidence="1">
    <location>
        <begin position="118"/>
        <end position="149"/>
    </location>
</feature>